<dbReference type="GeneID" id="78084788"/>
<organism evidence="3 4">
    <name type="scientific">Bilophila wadsworthia (strain 3_1_6)</name>
    <dbReference type="NCBI Taxonomy" id="563192"/>
    <lineage>
        <taxon>Bacteria</taxon>
        <taxon>Pseudomonadati</taxon>
        <taxon>Thermodesulfobacteriota</taxon>
        <taxon>Desulfovibrionia</taxon>
        <taxon>Desulfovibrionales</taxon>
        <taxon>Desulfovibrionaceae</taxon>
        <taxon>Bilophila</taxon>
    </lineage>
</organism>
<dbReference type="GO" id="GO:0006537">
    <property type="term" value="P:glutamate biosynthetic process"/>
    <property type="evidence" value="ECO:0007669"/>
    <property type="project" value="InterPro"/>
</dbReference>
<dbReference type="AlphaFoldDB" id="E5Y9P1"/>
<name>E5Y9P1_BILW3</name>
<gene>
    <name evidence="3" type="ORF">HMPREF0179_02819</name>
</gene>
<reference evidence="3 4" key="2">
    <citation type="submission" date="2013-04" db="EMBL/GenBank/DDBJ databases">
        <title>The Genome Sequence of Bilophila wadsworthia 3_1_6.</title>
        <authorList>
            <consortium name="The Broad Institute Genomics Platform"/>
            <person name="Earl A."/>
            <person name="Ward D."/>
            <person name="Feldgarden M."/>
            <person name="Gevers D."/>
            <person name="Sibley C."/>
            <person name="Strauss J."/>
            <person name="Allen-Vercoe E."/>
            <person name="Walker B."/>
            <person name="Young S."/>
            <person name="Zeng Q."/>
            <person name="Gargeya S."/>
            <person name="Fitzgerald M."/>
            <person name="Haas B."/>
            <person name="Abouelleil A."/>
            <person name="Allen A.W."/>
            <person name="Alvarado L."/>
            <person name="Arachchi H.M."/>
            <person name="Berlin A.M."/>
            <person name="Chapman S.B."/>
            <person name="Gainer-Dewar J."/>
            <person name="Goldberg J."/>
            <person name="Griggs A."/>
            <person name="Gujja S."/>
            <person name="Hansen M."/>
            <person name="Howarth C."/>
            <person name="Imamovic A."/>
            <person name="Ireland A."/>
            <person name="Larimer J."/>
            <person name="McCowan C."/>
            <person name="Murphy C."/>
            <person name="Pearson M."/>
            <person name="Poon T.W."/>
            <person name="Priest M."/>
            <person name="Roberts A."/>
            <person name="Saif S."/>
            <person name="Shea T."/>
            <person name="Sisk P."/>
            <person name="Sykes S."/>
            <person name="Wortman J."/>
            <person name="Nusbaum C."/>
            <person name="Birren B."/>
        </authorList>
    </citation>
    <scope>NUCLEOTIDE SEQUENCE [LARGE SCALE GENOMIC DNA]</scope>
    <source>
        <strain evidence="3 4">3_1_6</strain>
    </source>
</reference>
<dbReference type="OrthoDB" id="9758182at2"/>
<dbReference type="RefSeq" id="WP_005028903.1">
    <property type="nucleotide sequence ID" value="NZ_KE150238.1"/>
</dbReference>
<evidence type="ECO:0000256" key="1">
    <source>
        <dbReference type="ARBA" id="ARBA00009716"/>
    </source>
</evidence>
<feature type="domain" description="Glutamate synthase" evidence="2">
    <location>
        <begin position="291"/>
        <end position="425"/>
    </location>
</feature>
<dbReference type="PANTHER" id="PTHR43819:SF1">
    <property type="entry name" value="ARCHAEAL-TYPE GLUTAMATE SYNTHASE [NADPH]"/>
    <property type="match status" value="1"/>
</dbReference>
<dbReference type="GO" id="GO:0015930">
    <property type="term" value="F:glutamate synthase activity"/>
    <property type="evidence" value="ECO:0007669"/>
    <property type="project" value="InterPro"/>
</dbReference>
<proteinExistence type="inferred from homology"/>
<keyword evidence="4" id="KW-1185">Reference proteome</keyword>
<dbReference type="InterPro" id="IPR013785">
    <property type="entry name" value="Aldolase_TIM"/>
</dbReference>
<dbReference type="PANTHER" id="PTHR43819">
    <property type="entry name" value="ARCHAEAL-TYPE GLUTAMATE SYNTHASE [NADPH]"/>
    <property type="match status" value="1"/>
</dbReference>
<dbReference type="EMBL" id="ADCP02000001">
    <property type="protein sequence ID" value="EFV43296.1"/>
    <property type="molecule type" value="Genomic_DNA"/>
</dbReference>
<comment type="caution">
    <text evidence="3">The sequence shown here is derived from an EMBL/GenBank/DDBJ whole genome shotgun (WGS) entry which is preliminary data.</text>
</comment>
<dbReference type="eggNOG" id="COG1304">
    <property type="taxonomic scope" value="Bacteria"/>
</dbReference>
<evidence type="ECO:0000259" key="2">
    <source>
        <dbReference type="Pfam" id="PF01645"/>
    </source>
</evidence>
<dbReference type="STRING" id="563192.HMPREF0179_02819"/>
<dbReference type="Pfam" id="PF01645">
    <property type="entry name" value="Glu_synthase"/>
    <property type="match status" value="1"/>
</dbReference>
<evidence type="ECO:0000313" key="3">
    <source>
        <dbReference type="EMBL" id="EFV43296.1"/>
    </source>
</evidence>
<protein>
    <recommendedName>
        <fullName evidence="2">Glutamate synthase domain-containing protein</fullName>
    </recommendedName>
</protein>
<comment type="similarity">
    <text evidence="1">Belongs to the glutamate synthase family.</text>
</comment>
<reference evidence="3 4" key="1">
    <citation type="submission" date="2010-10" db="EMBL/GenBank/DDBJ databases">
        <authorList>
            <consortium name="The Broad Institute Genome Sequencing Platform"/>
            <person name="Ward D."/>
            <person name="Earl A."/>
            <person name="Feldgarden M."/>
            <person name="Young S.K."/>
            <person name="Gargeya S."/>
            <person name="Zeng Q."/>
            <person name="Alvarado L."/>
            <person name="Berlin A."/>
            <person name="Bochicchio J."/>
            <person name="Chapman S.B."/>
            <person name="Chen Z."/>
            <person name="Freedman E."/>
            <person name="Gellesch M."/>
            <person name="Goldberg J."/>
            <person name="Griggs A."/>
            <person name="Gujja S."/>
            <person name="Heilman E."/>
            <person name="Heiman D."/>
            <person name="Howarth C."/>
            <person name="Mehta T."/>
            <person name="Neiman D."/>
            <person name="Pearson M."/>
            <person name="Roberts A."/>
            <person name="Saif S."/>
            <person name="Shea T."/>
            <person name="Shenoy N."/>
            <person name="Sisk P."/>
            <person name="Stolte C."/>
            <person name="Sykes S."/>
            <person name="White J."/>
            <person name="Yandava C."/>
            <person name="Allen-Vercoe E."/>
            <person name="Sibley C."/>
            <person name="Ambrose C.E."/>
            <person name="Strauss J."/>
            <person name="Daigneault M."/>
            <person name="Haas B."/>
            <person name="Nusbaum C."/>
            <person name="Birren B."/>
        </authorList>
    </citation>
    <scope>NUCLEOTIDE SEQUENCE [LARGE SCALE GENOMIC DNA]</scope>
    <source>
        <strain evidence="3 4">3_1_6</strain>
    </source>
</reference>
<dbReference type="Gene3D" id="3.20.20.70">
    <property type="entry name" value="Aldolase class I"/>
    <property type="match status" value="1"/>
</dbReference>
<dbReference type="Proteomes" id="UP000006034">
    <property type="component" value="Unassembled WGS sequence"/>
</dbReference>
<dbReference type="SUPFAM" id="SSF51395">
    <property type="entry name" value="FMN-linked oxidoreductases"/>
    <property type="match status" value="1"/>
</dbReference>
<sequence>MSIPKSNEKVGAMNRGTPCESGLCNFCRTDCQGRCETWLSSLEGRRTLTPREYGNATIGSSTTREVGISYDALRIRGRVFGGAGLDKEKARLGDAAYCDAVLSTRIGSHVKAPSRYPFVIGALSRNPVVDKYWDSFAIGAALCGIPLVIGENVGGGDNKTEFNPDGSIRALPDLDRRIAVYQRYYDGQGMLIVQVNVNDAYNGVSEYLARKYGDKICIEIKWGQGAKPIGGEGIIRDIEYARFMKSRSYCLRPDPDDPDVQEAFRTGHVEYFKRYTGLTYPSLDTCEEVLSELASKVRELRDQGASSLALKTGSFGMADLALAIRAASELDFEMLTIDGSGGGTGMSPNDVLDTWGVPSLLLHAKAYDYAALRASAGKSVVDLAIGGGLARPSQVFKALALGAPYVKAVCMSRAFMIPAFLGCNIEGALHPERRAAVNGAWDKLPKSVLDIGDTPETIFAGYHALKERLGAEEIRHVPYGAIAMWTMCDRLGAGLQHLMGGARKFGVDYIDRTDIAAINRETANETGIPFITDQDDDMARQIVAG</sequence>
<evidence type="ECO:0000313" key="4">
    <source>
        <dbReference type="Proteomes" id="UP000006034"/>
    </source>
</evidence>
<dbReference type="InterPro" id="IPR002932">
    <property type="entry name" value="Glu_synthdom"/>
</dbReference>
<dbReference type="HOGENOM" id="CLU_521509_0_0_7"/>
<accession>E5Y9P1</accession>